<dbReference type="PANTHER" id="PTHR33121:SF70">
    <property type="entry name" value="SIGNALING PROTEIN YKOW"/>
    <property type="match status" value="1"/>
</dbReference>
<dbReference type="GO" id="GO:0071111">
    <property type="term" value="F:cyclic-guanylate-specific phosphodiesterase activity"/>
    <property type="evidence" value="ECO:0007669"/>
    <property type="project" value="InterPro"/>
</dbReference>
<dbReference type="Pfam" id="PF00072">
    <property type="entry name" value="Response_reg"/>
    <property type="match status" value="1"/>
</dbReference>
<dbReference type="InterPro" id="IPR050706">
    <property type="entry name" value="Cyclic-di-GMP_PDE-like"/>
</dbReference>
<evidence type="ECO:0000259" key="4">
    <source>
        <dbReference type="PROSITE" id="PS50883"/>
    </source>
</evidence>
<feature type="domain" description="Response regulatory" evidence="3">
    <location>
        <begin position="11"/>
        <end position="130"/>
    </location>
</feature>
<reference evidence="5 6" key="1">
    <citation type="submission" date="2020-08" db="EMBL/GenBank/DDBJ databases">
        <title>Oceanospirillum sp. nov. isolated from marine sediment.</title>
        <authorList>
            <person name="Ji X."/>
        </authorList>
    </citation>
    <scope>NUCLEOTIDE SEQUENCE [LARGE SCALE GENOMIC DNA]</scope>
    <source>
        <strain evidence="5 6">D5</strain>
    </source>
</reference>
<feature type="region of interest" description="Disordered" evidence="2">
    <location>
        <begin position="418"/>
        <end position="441"/>
    </location>
</feature>
<evidence type="ECO:0000256" key="2">
    <source>
        <dbReference type="SAM" id="MobiDB-lite"/>
    </source>
</evidence>
<evidence type="ECO:0000313" key="5">
    <source>
        <dbReference type="EMBL" id="MBB1487907.1"/>
    </source>
</evidence>
<dbReference type="SMART" id="SM00448">
    <property type="entry name" value="REC"/>
    <property type="match status" value="1"/>
</dbReference>
<dbReference type="InterPro" id="IPR001633">
    <property type="entry name" value="EAL_dom"/>
</dbReference>
<proteinExistence type="predicted"/>
<feature type="compositionally biased region" description="Polar residues" evidence="2">
    <location>
        <begin position="427"/>
        <end position="441"/>
    </location>
</feature>
<dbReference type="Proteomes" id="UP000565262">
    <property type="component" value="Unassembled WGS sequence"/>
</dbReference>
<dbReference type="InterPro" id="IPR035919">
    <property type="entry name" value="EAL_sf"/>
</dbReference>
<comment type="caution">
    <text evidence="5">The sequence shown here is derived from an EMBL/GenBank/DDBJ whole genome shotgun (WGS) entry which is preliminary data.</text>
</comment>
<dbReference type="PROSITE" id="PS50110">
    <property type="entry name" value="RESPONSE_REGULATORY"/>
    <property type="match status" value="1"/>
</dbReference>
<dbReference type="Gene3D" id="3.40.50.2300">
    <property type="match status" value="1"/>
</dbReference>
<dbReference type="PANTHER" id="PTHR33121">
    <property type="entry name" value="CYCLIC DI-GMP PHOSPHODIESTERASE PDEF"/>
    <property type="match status" value="1"/>
</dbReference>
<name>A0A839IU00_9GAMM</name>
<dbReference type="InterPro" id="IPR001789">
    <property type="entry name" value="Sig_transdc_resp-reg_receiver"/>
</dbReference>
<evidence type="ECO:0000259" key="3">
    <source>
        <dbReference type="PROSITE" id="PS50110"/>
    </source>
</evidence>
<organism evidence="5 6">
    <name type="scientific">Oceanospirillum sediminis</name>
    <dbReference type="NCBI Taxonomy" id="2760088"/>
    <lineage>
        <taxon>Bacteria</taxon>
        <taxon>Pseudomonadati</taxon>
        <taxon>Pseudomonadota</taxon>
        <taxon>Gammaproteobacteria</taxon>
        <taxon>Oceanospirillales</taxon>
        <taxon>Oceanospirillaceae</taxon>
        <taxon>Oceanospirillum</taxon>
    </lineage>
</organism>
<gene>
    <name evidence="5" type="ORF">H4O21_14975</name>
</gene>
<dbReference type="SUPFAM" id="SSF141868">
    <property type="entry name" value="EAL domain-like"/>
    <property type="match status" value="1"/>
</dbReference>
<dbReference type="CDD" id="cd01948">
    <property type="entry name" value="EAL"/>
    <property type="match status" value="1"/>
</dbReference>
<dbReference type="Gene3D" id="3.20.20.450">
    <property type="entry name" value="EAL domain"/>
    <property type="match status" value="1"/>
</dbReference>
<dbReference type="SUPFAM" id="SSF52172">
    <property type="entry name" value="CheY-like"/>
    <property type="match status" value="1"/>
</dbReference>
<sequence>MTNSADITTKRLLVIDDEEGICELVSDIAEMTGYIAASITDLTSTERLKELNDIDILALDLSMPGIDGIEVIHYMGALPRKPHLILMTGFEHSVLEGARKLAGQLKIPVLGTLPKPFNVQDVKALLLQPLTEQHDIVKQIQKHHQPEFLLSDIEKGLKNKEFIPYFQPQINLTTGHLHGVEALVRWHYGGKVVMPDSFLPVIESNQLILPLTLTVIEQTLEQMLRWQQAGLPELQVSVNLSAAYLDQLNLASLMPDLLKKYAVRPEQITFEITERIALDGENQSSLDAITRLRLKGFYLSLDDFGTGYSSLAQLNQLPFNEIKIDKSFVLRMLSSPISEAIVKSSISLARQLGVRCVAEGIETREIEEFLVSSGCDIGQGYLYSPSLPGSRFTEWAITYQEQYSGQVLYPTVSSPNESHAFCPSPQAPATETGSNKGKNNE</sequence>
<keyword evidence="1" id="KW-0597">Phosphoprotein</keyword>
<protein>
    <submittedName>
        <fullName evidence="5">EAL domain-containing response regulator</fullName>
    </submittedName>
</protein>
<dbReference type="GO" id="GO:0000160">
    <property type="term" value="P:phosphorelay signal transduction system"/>
    <property type="evidence" value="ECO:0007669"/>
    <property type="project" value="InterPro"/>
</dbReference>
<dbReference type="EMBL" id="JACJFM010000020">
    <property type="protein sequence ID" value="MBB1487907.1"/>
    <property type="molecule type" value="Genomic_DNA"/>
</dbReference>
<dbReference type="RefSeq" id="WP_182809682.1">
    <property type="nucleotide sequence ID" value="NZ_JACJFM010000020.1"/>
</dbReference>
<feature type="domain" description="EAL" evidence="4">
    <location>
        <begin position="146"/>
        <end position="400"/>
    </location>
</feature>
<feature type="modified residue" description="4-aspartylphosphate" evidence="1">
    <location>
        <position position="60"/>
    </location>
</feature>
<dbReference type="Pfam" id="PF00563">
    <property type="entry name" value="EAL"/>
    <property type="match status" value="1"/>
</dbReference>
<dbReference type="SMART" id="SM00052">
    <property type="entry name" value="EAL"/>
    <property type="match status" value="1"/>
</dbReference>
<accession>A0A839IU00</accession>
<dbReference type="AlphaFoldDB" id="A0A839IU00"/>
<keyword evidence="6" id="KW-1185">Reference proteome</keyword>
<evidence type="ECO:0000256" key="1">
    <source>
        <dbReference type="PROSITE-ProRule" id="PRU00169"/>
    </source>
</evidence>
<dbReference type="PROSITE" id="PS50883">
    <property type="entry name" value="EAL"/>
    <property type="match status" value="1"/>
</dbReference>
<evidence type="ECO:0000313" key="6">
    <source>
        <dbReference type="Proteomes" id="UP000565262"/>
    </source>
</evidence>
<dbReference type="InterPro" id="IPR011006">
    <property type="entry name" value="CheY-like_superfamily"/>
</dbReference>